<dbReference type="Gene3D" id="3.30.450.20">
    <property type="entry name" value="PAS domain"/>
    <property type="match status" value="1"/>
</dbReference>
<dbReference type="PANTHER" id="PTHR44757:SF2">
    <property type="entry name" value="BIOFILM ARCHITECTURE MAINTENANCE PROTEIN MBAA"/>
    <property type="match status" value="1"/>
</dbReference>
<evidence type="ECO:0000313" key="5">
    <source>
        <dbReference type="Proteomes" id="UP000036867"/>
    </source>
</evidence>
<dbReference type="InterPro" id="IPR052155">
    <property type="entry name" value="Biofilm_reg_signaling"/>
</dbReference>
<dbReference type="InterPro" id="IPR043128">
    <property type="entry name" value="Rev_trsase/Diguanyl_cyclase"/>
</dbReference>
<dbReference type="NCBIfam" id="TIGR00229">
    <property type="entry name" value="sensory_box"/>
    <property type="match status" value="1"/>
</dbReference>
<gene>
    <name evidence="4" type="ORF">AMD00_01490</name>
</gene>
<dbReference type="SMART" id="SM00267">
    <property type="entry name" value="GGDEF"/>
    <property type="match status" value="1"/>
</dbReference>
<evidence type="ECO:0000259" key="3">
    <source>
        <dbReference type="PROSITE" id="PS50887"/>
    </source>
</evidence>
<evidence type="ECO:0000259" key="2">
    <source>
        <dbReference type="PROSITE" id="PS50883"/>
    </source>
</evidence>
<comment type="caution">
    <text evidence="4">The sequence shown here is derived from an EMBL/GenBank/DDBJ whole genome shotgun (WGS) entry which is preliminary data.</text>
</comment>
<dbReference type="SUPFAM" id="SSF141868">
    <property type="entry name" value="EAL domain-like"/>
    <property type="match status" value="1"/>
</dbReference>
<sequence>MDQDYSQTTDLSLHNDAYSVQQLIDIQHALDQSIIVAITDNRGIITFVNNHFCTISKYSKDELIGQDHRLLNSGHHPKAFFKELWRTIGSGKIWRGDICNRAKDGSLYWVQTTIIPFLNDKGKLYQYVSIRTDVTEQKNVKKLKFFAYHDELTGLYNRRKLNICLADQFKNVHKEGFSLSLLMIDIDRFKSINDGLGHLTGDLFLIEVATRLKRLGIDEKSLFRYSGDKFAIILKNNEHAIWKAHQIMANFEDSFLIEQFEFYSSISIGISSSLAGADTPEDLIKCANVALLEAKKNRASNYIQYENTMNSTHNQFLLLETKLRHAIKQDEIQLYYQPKIDLKTNQLNGMEALIRWYDKDYGFISPAKFIPFAEECGLISSIGEWTLKRACKQMKKWLDEYGFDIRISVNISPIHLKERNFVHNLRSVLQDTGLPAKNLELEITEMSLMHQTEELIETFNQIKALGVLIAIDDFGTGYSSLSYLKQFPIDVLKIDQSFIHGLKTGLSNVAMVTAIIKLAHALSMQVVAEGVETEDELYIIRENLCDFAQGYYFSKPLPTDEFSAKLHELYVSRI</sequence>
<dbReference type="InterPro" id="IPR000700">
    <property type="entry name" value="PAS-assoc_C"/>
</dbReference>
<dbReference type="EMBL" id="LILB01000001">
    <property type="protein sequence ID" value="KOO51207.1"/>
    <property type="molecule type" value="Genomic_DNA"/>
</dbReference>
<dbReference type="PROSITE" id="PS50887">
    <property type="entry name" value="GGDEF"/>
    <property type="match status" value="1"/>
</dbReference>
<dbReference type="CDD" id="cd01949">
    <property type="entry name" value="GGDEF"/>
    <property type="match status" value="1"/>
</dbReference>
<feature type="domain" description="GGDEF" evidence="3">
    <location>
        <begin position="177"/>
        <end position="308"/>
    </location>
</feature>
<dbReference type="InterPro" id="IPR001633">
    <property type="entry name" value="EAL_dom"/>
</dbReference>
<dbReference type="GeneID" id="301134794"/>
<accession>A0A0M0LJX2</accession>
<dbReference type="STRING" id="263475.AMD00_01490"/>
<dbReference type="Gene3D" id="3.30.70.270">
    <property type="match status" value="1"/>
</dbReference>
<dbReference type="SUPFAM" id="SSF55073">
    <property type="entry name" value="Nucleotide cyclase"/>
    <property type="match status" value="1"/>
</dbReference>
<dbReference type="SMART" id="SM00052">
    <property type="entry name" value="EAL"/>
    <property type="match status" value="1"/>
</dbReference>
<dbReference type="PATRIC" id="fig|263475.3.peg.612"/>
<dbReference type="InterPro" id="IPR035965">
    <property type="entry name" value="PAS-like_dom_sf"/>
</dbReference>
<organism evidence="4 5">
    <name type="scientific">Viridibacillus arvi</name>
    <dbReference type="NCBI Taxonomy" id="263475"/>
    <lineage>
        <taxon>Bacteria</taxon>
        <taxon>Bacillati</taxon>
        <taxon>Bacillota</taxon>
        <taxon>Bacilli</taxon>
        <taxon>Bacillales</taxon>
        <taxon>Caryophanaceae</taxon>
        <taxon>Viridibacillus</taxon>
    </lineage>
</organism>
<dbReference type="Pfam" id="PF00563">
    <property type="entry name" value="EAL"/>
    <property type="match status" value="1"/>
</dbReference>
<dbReference type="InterPro" id="IPR029787">
    <property type="entry name" value="Nucleotide_cyclase"/>
</dbReference>
<dbReference type="FunFam" id="3.20.20.450:FF:000001">
    <property type="entry name" value="Cyclic di-GMP phosphodiesterase yahA"/>
    <property type="match status" value="1"/>
</dbReference>
<dbReference type="PANTHER" id="PTHR44757">
    <property type="entry name" value="DIGUANYLATE CYCLASE DGCP"/>
    <property type="match status" value="1"/>
</dbReference>
<dbReference type="NCBIfam" id="TIGR00254">
    <property type="entry name" value="GGDEF"/>
    <property type="match status" value="1"/>
</dbReference>
<feature type="domain" description="EAL" evidence="2">
    <location>
        <begin position="316"/>
        <end position="570"/>
    </location>
</feature>
<dbReference type="Proteomes" id="UP000036867">
    <property type="component" value="Unassembled WGS sequence"/>
</dbReference>
<evidence type="ECO:0000259" key="1">
    <source>
        <dbReference type="PROSITE" id="PS50113"/>
    </source>
</evidence>
<keyword evidence="5" id="KW-1185">Reference proteome</keyword>
<dbReference type="Pfam" id="PF00990">
    <property type="entry name" value="GGDEF"/>
    <property type="match status" value="1"/>
</dbReference>
<dbReference type="Pfam" id="PF13426">
    <property type="entry name" value="PAS_9"/>
    <property type="match status" value="1"/>
</dbReference>
<dbReference type="PROSITE" id="PS50113">
    <property type="entry name" value="PAC"/>
    <property type="match status" value="1"/>
</dbReference>
<dbReference type="PROSITE" id="PS50883">
    <property type="entry name" value="EAL"/>
    <property type="match status" value="1"/>
</dbReference>
<dbReference type="SUPFAM" id="SSF55785">
    <property type="entry name" value="PYP-like sensor domain (PAS domain)"/>
    <property type="match status" value="1"/>
</dbReference>
<dbReference type="InterPro" id="IPR000160">
    <property type="entry name" value="GGDEF_dom"/>
</dbReference>
<name>A0A0M0LJX2_9BACL</name>
<proteinExistence type="predicted"/>
<protein>
    <submittedName>
        <fullName evidence="4">Diguanylate cyclase</fullName>
    </submittedName>
</protein>
<dbReference type="RefSeq" id="WP_053415333.1">
    <property type="nucleotide sequence ID" value="NZ_LILB01000001.1"/>
</dbReference>
<dbReference type="InterPro" id="IPR035919">
    <property type="entry name" value="EAL_sf"/>
</dbReference>
<dbReference type="CDD" id="cd00130">
    <property type="entry name" value="PAS"/>
    <property type="match status" value="1"/>
</dbReference>
<dbReference type="CDD" id="cd01948">
    <property type="entry name" value="EAL"/>
    <property type="match status" value="1"/>
</dbReference>
<feature type="domain" description="PAC" evidence="1">
    <location>
        <begin position="92"/>
        <end position="146"/>
    </location>
</feature>
<dbReference type="OrthoDB" id="2624050at2"/>
<dbReference type="Gene3D" id="3.20.20.450">
    <property type="entry name" value="EAL domain"/>
    <property type="match status" value="1"/>
</dbReference>
<dbReference type="AlphaFoldDB" id="A0A0M0LJX2"/>
<dbReference type="SMART" id="SM00086">
    <property type="entry name" value="PAC"/>
    <property type="match status" value="1"/>
</dbReference>
<reference evidence="5" key="1">
    <citation type="submission" date="2015-08" db="EMBL/GenBank/DDBJ databases">
        <title>Fjat-10028 dsm 16317.</title>
        <authorList>
            <person name="Liu B."/>
            <person name="Wang J."/>
            <person name="Zhu Y."/>
            <person name="Liu G."/>
            <person name="Chen Q."/>
            <person name="Chen Z."/>
            <person name="Lan J."/>
            <person name="Che J."/>
            <person name="Ge C."/>
            <person name="Shi H."/>
            <person name="Pan Z."/>
            <person name="Liu X."/>
        </authorList>
    </citation>
    <scope>NUCLEOTIDE SEQUENCE [LARGE SCALE GENOMIC DNA]</scope>
    <source>
        <strain evidence="5">DSM 16317</strain>
    </source>
</reference>
<evidence type="ECO:0000313" key="4">
    <source>
        <dbReference type="EMBL" id="KOO51207.1"/>
    </source>
</evidence>
<dbReference type="InterPro" id="IPR000014">
    <property type="entry name" value="PAS"/>
</dbReference>
<dbReference type="InterPro" id="IPR001610">
    <property type="entry name" value="PAC"/>
</dbReference>